<name>A0A6N6VU51_9BACT</name>
<keyword evidence="3" id="KW-1185">Reference proteome</keyword>
<dbReference type="Gene3D" id="3.20.20.80">
    <property type="entry name" value="Glycosidases"/>
    <property type="match status" value="1"/>
</dbReference>
<dbReference type="RefSeq" id="WP_153419431.1">
    <property type="nucleotide sequence ID" value="NZ_WFLM01000002.1"/>
</dbReference>
<comment type="caution">
    <text evidence="2">The sequence shown here is derived from an EMBL/GenBank/DDBJ whole genome shotgun (WGS) entry which is preliminary data.</text>
</comment>
<dbReference type="Proteomes" id="UP000437748">
    <property type="component" value="Unassembled WGS sequence"/>
</dbReference>
<evidence type="ECO:0000313" key="3">
    <source>
        <dbReference type="Proteomes" id="UP000437748"/>
    </source>
</evidence>
<protein>
    <submittedName>
        <fullName evidence="2">Chitinase</fullName>
    </submittedName>
</protein>
<gene>
    <name evidence="2" type="ORF">GCL60_06270</name>
</gene>
<keyword evidence="1" id="KW-0472">Membrane</keyword>
<reference evidence="2 3" key="1">
    <citation type="submission" date="2019-10" db="EMBL/GenBank/DDBJ databases">
        <title>New species of Slilvanegrellaceae.</title>
        <authorList>
            <person name="Pitt A."/>
            <person name="Hahn M.W."/>
        </authorList>
    </citation>
    <scope>NUCLEOTIDE SEQUENCE [LARGE SCALE GENOMIC DNA]</scope>
    <source>
        <strain evidence="2 3">SP-Ram-0.45-NSY-1</strain>
    </source>
</reference>
<organism evidence="2 3">
    <name type="scientific">Silvanigrella paludirubra</name>
    <dbReference type="NCBI Taxonomy" id="2499159"/>
    <lineage>
        <taxon>Bacteria</taxon>
        <taxon>Pseudomonadati</taxon>
        <taxon>Bdellovibrionota</taxon>
        <taxon>Oligoflexia</taxon>
        <taxon>Silvanigrellales</taxon>
        <taxon>Silvanigrellaceae</taxon>
        <taxon>Silvanigrella</taxon>
    </lineage>
</organism>
<keyword evidence="1" id="KW-0812">Transmembrane</keyword>
<dbReference type="PANTHER" id="PTHR42976:SF1">
    <property type="entry name" value="GH18 DOMAIN-CONTAINING PROTEIN-RELATED"/>
    <property type="match status" value="1"/>
</dbReference>
<evidence type="ECO:0000313" key="2">
    <source>
        <dbReference type="EMBL" id="KAB8039865.1"/>
    </source>
</evidence>
<evidence type="ECO:0000256" key="1">
    <source>
        <dbReference type="SAM" id="Phobius"/>
    </source>
</evidence>
<dbReference type="CDD" id="cd06543">
    <property type="entry name" value="GH18_PF-ChiA-like"/>
    <property type="match status" value="1"/>
</dbReference>
<keyword evidence="1" id="KW-1133">Transmembrane helix</keyword>
<dbReference type="OrthoDB" id="6018988at2"/>
<dbReference type="AlphaFoldDB" id="A0A6N6VU51"/>
<dbReference type="EMBL" id="WFLM01000002">
    <property type="protein sequence ID" value="KAB8039865.1"/>
    <property type="molecule type" value="Genomic_DNA"/>
</dbReference>
<dbReference type="InterPro" id="IPR052750">
    <property type="entry name" value="GH18_Chitinase"/>
</dbReference>
<accession>A0A6N6VU51</accession>
<dbReference type="PANTHER" id="PTHR42976">
    <property type="entry name" value="BIFUNCTIONAL CHITINASE/LYSOZYME-RELATED"/>
    <property type="match status" value="1"/>
</dbReference>
<dbReference type="InterPro" id="IPR017853">
    <property type="entry name" value="GH"/>
</dbReference>
<dbReference type="SUPFAM" id="SSF51445">
    <property type="entry name" value="(Trans)glycosidases"/>
    <property type="match status" value="1"/>
</dbReference>
<feature type="transmembrane region" description="Helical" evidence="1">
    <location>
        <begin position="6"/>
        <end position="27"/>
    </location>
</feature>
<proteinExistence type="predicted"/>
<sequence>MSLNYFKYYLLLLNFIFLESIALANILNPKIKMTPYDDITVGAIWNDWQNYPNGRPLDLVPIANETSTDEFVLAFLQSIEGKCKAGWAGISAMSVDSGWGKFLTDKLTENNKKYSISLGGANGLNLAFTCEINELLDIYENIYLVYHPNGLDFDIEGSFQSDFKSIAKMLKVIKKFQINHSETKITFTLATMPEGLTAEGEWLIKAAKSEGIHFIVNIMAMDYGYSYNQNMADYAIQAANNLFSFLKIQYSNYSDYDIWQMIAITPMIGLNDVTTENFSLHDADKLKTFANQFNIGGLHMWSVKRDNPCSSSFVLPTCSSNNNQKKNYEYLMHFNN</sequence>